<feature type="compositionally biased region" description="Basic and acidic residues" evidence="1">
    <location>
        <begin position="299"/>
        <end position="319"/>
    </location>
</feature>
<gene>
    <name evidence="3" type="ORF">J5V48_01520</name>
</gene>
<dbReference type="InterPro" id="IPR003848">
    <property type="entry name" value="DUF218"/>
</dbReference>
<organism evidence="3 4">
    <name type="scientific">Succinivibrio faecicola</name>
    <dbReference type="NCBI Taxonomy" id="2820300"/>
    <lineage>
        <taxon>Bacteria</taxon>
        <taxon>Pseudomonadati</taxon>
        <taxon>Pseudomonadota</taxon>
        <taxon>Gammaproteobacteria</taxon>
        <taxon>Aeromonadales</taxon>
        <taxon>Succinivibrionaceae</taxon>
        <taxon>Succinivibrio</taxon>
    </lineage>
</organism>
<comment type="caution">
    <text evidence="3">The sequence shown here is derived from an EMBL/GenBank/DDBJ whole genome shotgun (WGS) entry which is preliminary data.</text>
</comment>
<proteinExistence type="predicted"/>
<dbReference type="Pfam" id="PF02698">
    <property type="entry name" value="DUF218"/>
    <property type="match status" value="1"/>
</dbReference>
<dbReference type="CDD" id="cd06259">
    <property type="entry name" value="YdcF-like"/>
    <property type="match status" value="1"/>
</dbReference>
<reference evidence="3 4" key="1">
    <citation type="submission" date="2021-03" db="EMBL/GenBank/DDBJ databases">
        <title>Succinivibrio sp. nov. isolated from feces of cow.</title>
        <authorList>
            <person name="Choi J.-Y."/>
        </authorList>
    </citation>
    <scope>NUCLEOTIDE SEQUENCE [LARGE SCALE GENOMIC DNA]</scope>
    <source>
        <strain evidence="3 4">AGMB01872</strain>
    </source>
</reference>
<evidence type="ECO:0000259" key="2">
    <source>
        <dbReference type="Pfam" id="PF02698"/>
    </source>
</evidence>
<name>A0ABS7DE59_9GAMM</name>
<dbReference type="PANTHER" id="PTHR30336:SF6">
    <property type="entry name" value="INTEGRAL MEMBRANE PROTEIN"/>
    <property type="match status" value="1"/>
</dbReference>
<evidence type="ECO:0000256" key="1">
    <source>
        <dbReference type="SAM" id="MobiDB-lite"/>
    </source>
</evidence>
<dbReference type="PANTHER" id="PTHR30336">
    <property type="entry name" value="INNER MEMBRANE PROTEIN, PROBABLE PERMEASE"/>
    <property type="match status" value="1"/>
</dbReference>
<dbReference type="InterPro" id="IPR051599">
    <property type="entry name" value="Cell_Envelope_Assoc"/>
</dbReference>
<evidence type="ECO:0000313" key="3">
    <source>
        <dbReference type="EMBL" id="MBW7569569.1"/>
    </source>
</evidence>
<protein>
    <submittedName>
        <fullName evidence="3">YdcF family protein</fullName>
    </submittedName>
</protein>
<feature type="domain" description="DUF218" evidence="2">
    <location>
        <begin position="45"/>
        <end position="161"/>
    </location>
</feature>
<accession>A0ABS7DE59</accession>
<keyword evidence="4" id="KW-1185">Reference proteome</keyword>
<feature type="region of interest" description="Disordered" evidence="1">
    <location>
        <begin position="292"/>
        <end position="319"/>
    </location>
</feature>
<sequence>MAYLCALLCTLGILFIVLGSFRISSYAFKTYESIEKVPYNRVGLLFGTSPLNSDGETNEYFSYRIMAASQLFKAGKIDYILVSGDNQHPSYNEPRLMRKALVKAGVPAERIVFDFAGIRTLDSVVRARKVFLQKSITFISQDFQNERALFIADKYDLKAVGFNAISPERSFISRIGIREFFARIMCVLDVYILDTQPKFLGDPVKIGKSSLPKKLSSKPVKQTSPIKKISDNAQVLAIQKRIAVYEPLAKKTTDSKRILKAALSINNTDVAPANEIVNPEVSIADSMLSTQQNELLSSQKDEALDEAQKQAEESISVRE</sequence>
<dbReference type="Proteomes" id="UP000731465">
    <property type="component" value="Unassembled WGS sequence"/>
</dbReference>
<evidence type="ECO:0000313" key="4">
    <source>
        <dbReference type="Proteomes" id="UP000731465"/>
    </source>
</evidence>
<dbReference type="EMBL" id="JAGFNY010000002">
    <property type="protein sequence ID" value="MBW7569569.1"/>
    <property type="molecule type" value="Genomic_DNA"/>
</dbReference>